<organism evidence="1 2">
    <name type="scientific">Vanilla planifolia</name>
    <name type="common">Vanilla</name>
    <dbReference type="NCBI Taxonomy" id="51239"/>
    <lineage>
        <taxon>Eukaryota</taxon>
        <taxon>Viridiplantae</taxon>
        <taxon>Streptophyta</taxon>
        <taxon>Embryophyta</taxon>
        <taxon>Tracheophyta</taxon>
        <taxon>Spermatophyta</taxon>
        <taxon>Magnoliopsida</taxon>
        <taxon>Liliopsida</taxon>
        <taxon>Asparagales</taxon>
        <taxon>Orchidaceae</taxon>
        <taxon>Vanilloideae</taxon>
        <taxon>Vanilleae</taxon>
        <taxon>Vanilla</taxon>
    </lineage>
</organism>
<accession>A0A835V0U4</accession>
<dbReference type="AlphaFoldDB" id="A0A835V0U4"/>
<dbReference type="EMBL" id="JADCNM010000006">
    <property type="protein sequence ID" value="KAG0478946.1"/>
    <property type="molecule type" value="Genomic_DNA"/>
</dbReference>
<evidence type="ECO:0000313" key="1">
    <source>
        <dbReference type="EMBL" id="KAG0478946.1"/>
    </source>
</evidence>
<dbReference type="Proteomes" id="UP000639772">
    <property type="component" value="Chromosome 6"/>
</dbReference>
<evidence type="ECO:0000313" key="2">
    <source>
        <dbReference type="Proteomes" id="UP000639772"/>
    </source>
</evidence>
<protein>
    <submittedName>
        <fullName evidence="1">Uncharacterized protein</fullName>
    </submittedName>
</protein>
<proteinExistence type="predicted"/>
<name>A0A835V0U4_VANPL</name>
<sequence length="110" mass="12617">MKPTLSKGAKNGKFINDNFDRISMIRAMNENAPLNVFIEHDFSRTIIGSRADKFSIHNADSNRIWHRWGNPQTLQLSKNDSQNAQPMRPCLNFSNQIAEDEPVSYRNLSP</sequence>
<comment type="caution">
    <text evidence="1">The sequence shown here is derived from an EMBL/GenBank/DDBJ whole genome shotgun (WGS) entry which is preliminary data.</text>
</comment>
<gene>
    <name evidence="1" type="ORF">HPP92_013665</name>
</gene>
<reference evidence="1 2" key="1">
    <citation type="journal article" date="2020" name="Nat. Food">
        <title>A phased Vanilla planifolia genome enables genetic improvement of flavour and production.</title>
        <authorList>
            <person name="Hasing T."/>
            <person name="Tang H."/>
            <person name="Brym M."/>
            <person name="Khazi F."/>
            <person name="Huang T."/>
            <person name="Chambers A.H."/>
        </authorList>
    </citation>
    <scope>NUCLEOTIDE SEQUENCE [LARGE SCALE GENOMIC DNA]</scope>
    <source>
        <tissue evidence="1">Leaf</tissue>
    </source>
</reference>